<proteinExistence type="predicted"/>
<dbReference type="AlphaFoldDB" id="A0A9W6P169"/>
<protein>
    <submittedName>
        <fullName evidence="1">Uncharacterized protein</fullName>
    </submittedName>
</protein>
<comment type="caution">
    <text evidence="1">The sequence shown here is derived from an EMBL/GenBank/DDBJ whole genome shotgun (WGS) entry which is preliminary data.</text>
</comment>
<dbReference type="EMBL" id="BSFQ01000060">
    <property type="protein sequence ID" value="GLL15947.1"/>
    <property type="molecule type" value="Genomic_DNA"/>
</dbReference>
<name>A0A9W6P169_9PSEU</name>
<reference evidence="1" key="1">
    <citation type="journal article" date="2014" name="Int. J. Syst. Evol. Microbiol.">
        <title>Complete genome sequence of Corynebacterium casei LMG S-19264T (=DSM 44701T), isolated from a smear-ripened cheese.</title>
        <authorList>
            <consortium name="US DOE Joint Genome Institute (JGI-PGF)"/>
            <person name="Walter F."/>
            <person name="Albersmeier A."/>
            <person name="Kalinowski J."/>
            <person name="Ruckert C."/>
        </authorList>
    </citation>
    <scope>NUCLEOTIDE SEQUENCE</scope>
    <source>
        <strain evidence="1">VKM Ac-1069</strain>
    </source>
</reference>
<gene>
    <name evidence="1" type="ORF">GCM10017577_71010</name>
</gene>
<keyword evidence="2" id="KW-1185">Reference proteome</keyword>
<organism evidence="1 2">
    <name type="scientific">Pseudonocardia halophobica</name>
    <dbReference type="NCBI Taxonomy" id="29401"/>
    <lineage>
        <taxon>Bacteria</taxon>
        <taxon>Bacillati</taxon>
        <taxon>Actinomycetota</taxon>
        <taxon>Actinomycetes</taxon>
        <taxon>Pseudonocardiales</taxon>
        <taxon>Pseudonocardiaceae</taxon>
        <taxon>Pseudonocardia</taxon>
    </lineage>
</organism>
<accession>A0A9W6P169</accession>
<sequence length="82" mass="8714">MLLLRRSDRAERRTAVRVVSVSPGGRRVAAFTGAVPFGAPFATAAVGLPPNDRSGRVWGASVWTSVLSGGVRVDRPLWAELV</sequence>
<evidence type="ECO:0000313" key="2">
    <source>
        <dbReference type="Proteomes" id="UP001143463"/>
    </source>
</evidence>
<reference evidence="1" key="2">
    <citation type="submission" date="2023-01" db="EMBL/GenBank/DDBJ databases">
        <authorList>
            <person name="Sun Q."/>
            <person name="Evtushenko L."/>
        </authorList>
    </citation>
    <scope>NUCLEOTIDE SEQUENCE</scope>
    <source>
        <strain evidence="1">VKM Ac-1069</strain>
    </source>
</reference>
<evidence type="ECO:0000313" key="1">
    <source>
        <dbReference type="EMBL" id="GLL15947.1"/>
    </source>
</evidence>
<dbReference type="Proteomes" id="UP001143463">
    <property type="component" value="Unassembled WGS sequence"/>
</dbReference>